<comment type="caution">
    <text evidence="2">The sequence shown here is derived from an EMBL/GenBank/DDBJ whole genome shotgun (WGS) entry which is preliminary data.</text>
</comment>
<organism evidence="2 3">
    <name type="scientific">Intestinimonas massiliensis</name>
    <name type="common">ex Afouda et al. 2020</name>
    <dbReference type="NCBI Taxonomy" id="1673721"/>
    <lineage>
        <taxon>Bacteria</taxon>
        <taxon>Bacillati</taxon>
        <taxon>Bacillota</taxon>
        <taxon>Clostridia</taxon>
        <taxon>Eubacteriales</taxon>
        <taxon>Intestinimonas</taxon>
    </lineage>
</organism>
<proteinExistence type="predicted"/>
<dbReference type="PANTHER" id="PTHR30461">
    <property type="entry name" value="DNA-INVERTASE FROM LAMBDOID PROPHAGE"/>
    <property type="match status" value="1"/>
</dbReference>
<dbReference type="SUPFAM" id="SSF53041">
    <property type="entry name" value="Resolvase-like"/>
    <property type="match status" value="1"/>
</dbReference>
<dbReference type="Gene3D" id="3.40.50.1390">
    <property type="entry name" value="Resolvase, N-terminal catalytic domain"/>
    <property type="match status" value="1"/>
</dbReference>
<reference evidence="2 3" key="1">
    <citation type="submission" date="2022-01" db="EMBL/GenBank/DDBJ databases">
        <title>Collection of gut derived symbiotic bacterial strains cultured from healthy donors.</title>
        <authorList>
            <person name="Lin H."/>
            <person name="Kohout C."/>
            <person name="Waligurski E."/>
            <person name="Pamer E.G."/>
        </authorList>
    </citation>
    <scope>NUCLEOTIDE SEQUENCE [LARGE SCALE GENOMIC DNA]</scope>
    <source>
        <strain evidence="2 3">DFI.3.7</strain>
    </source>
</reference>
<dbReference type="InterPro" id="IPR025378">
    <property type="entry name" value="DUF4368"/>
</dbReference>
<evidence type="ECO:0000313" key="3">
    <source>
        <dbReference type="Proteomes" id="UP001200313"/>
    </source>
</evidence>
<dbReference type="InterPro" id="IPR038109">
    <property type="entry name" value="DNA_bind_recomb_sf"/>
</dbReference>
<dbReference type="RefSeq" id="WP_238075384.1">
    <property type="nucleotide sequence ID" value="NZ_JAKNJB010000063.1"/>
</dbReference>
<evidence type="ECO:0000259" key="1">
    <source>
        <dbReference type="PROSITE" id="PS51737"/>
    </source>
</evidence>
<dbReference type="Gene3D" id="3.90.1750.20">
    <property type="entry name" value="Putative Large Serine Recombinase, Chain B, Domain 2"/>
    <property type="match status" value="1"/>
</dbReference>
<dbReference type="InterPro" id="IPR036162">
    <property type="entry name" value="Resolvase-like_N_sf"/>
</dbReference>
<dbReference type="Pfam" id="PF13408">
    <property type="entry name" value="Zn_ribbon_recom"/>
    <property type="match status" value="1"/>
</dbReference>
<dbReference type="InterPro" id="IPR025827">
    <property type="entry name" value="Zn_ribbon_recom_dom"/>
</dbReference>
<protein>
    <submittedName>
        <fullName evidence="2">DUF4368 domain-containing protein</fullName>
    </submittedName>
</protein>
<gene>
    <name evidence="2" type="ORF">L0P79_19120</name>
</gene>
<dbReference type="InterPro" id="IPR050639">
    <property type="entry name" value="SSR_resolvase"/>
</dbReference>
<dbReference type="Pfam" id="PF14287">
    <property type="entry name" value="DUF4368"/>
    <property type="match status" value="1"/>
</dbReference>
<dbReference type="Pfam" id="PF07508">
    <property type="entry name" value="Recombinase"/>
    <property type="match status" value="1"/>
</dbReference>
<feature type="domain" description="Recombinase" evidence="1">
    <location>
        <begin position="84"/>
        <end position="228"/>
    </location>
</feature>
<keyword evidence="3" id="KW-1185">Reference proteome</keyword>
<evidence type="ECO:0000313" key="2">
    <source>
        <dbReference type="EMBL" id="MCG4529144.1"/>
    </source>
</evidence>
<name>A0ABS9MEA2_9FIRM</name>
<sequence>MTQEDLSRLGRNYIEVGKLTEEFFPLHDVRLVAVSDGVDSDEGEDDFTPFKNIMNEYYAKDISKKRRIVNKMKGNAGIPLSPPPYGYIKNPDDPRFWVVDPEAADVVRRIYRMALEGYGLAETAAALGADGIVNPTYYWRSKGTSRGGSKSTLEPTKWGHTTIKKILTTQEYCGDVINFKSYSKSYKMKKRIENPEENRAIFLNVHEAIIDRPTWEKVQALKAGTRRKRPTVTQEPSVFSGVMKCPECGGNLNFHFNQNNHDIKFFSCQNHNSGLRKCSSTHYIRLDFLEQVVLYEVHRLACFANEYENDFIKAMVGRSAKVAENERVRKKRELDALLARDRELDTLFERLYEDNVSGKIDDARFSKMAKRYEQEQGENAGRIKTLRVEVKKLDEKRMDVEDFLETVRRYTDATTITKRMVAELIDHIEVYPAVKEDGVTNQRVTIHYNCIGVFEVPDRRKIPERDILLETRRGVALSYAPAEVAV</sequence>
<dbReference type="Proteomes" id="UP001200313">
    <property type="component" value="Unassembled WGS sequence"/>
</dbReference>
<dbReference type="PANTHER" id="PTHR30461:SF23">
    <property type="entry name" value="DNA RECOMBINASE-RELATED"/>
    <property type="match status" value="1"/>
</dbReference>
<dbReference type="InterPro" id="IPR011109">
    <property type="entry name" value="DNA_bind_recombinase_dom"/>
</dbReference>
<dbReference type="EMBL" id="JAKNJB010000063">
    <property type="protein sequence ID" value="MCG4529144.1"/>
    <property type="molecule type" value="Genomic_DNA"/>
</dbReference>
<dbReference type="PROSITE" id="PS51737">
    <property type="entry name" value="RECOMBINASE_DNA_BIND"/>
    <property type="match status" value="1"/>
</dbReference>
<accession>A0ABS9MEA2</accession>